<feature type="compositionally biased region" description="Basic residues" evidence="2">
    <location>
        <begin position="21"/>
        <end position="33"/>
    </location>
</feature>
<comment type="subcellular location">
    <subcellularLocation>
        <location evidence="1">Membrane</location>
        <topology evidence="1">Multi-pass membrane protein</topology>
    </subcellularLocation>
</comment>
<organism evidence="3 4">
    <name type="scientific">Buteo japonicus</name>
    <dbReference type="NCBI Taxonomy" id="224669"/>
    <lineage>
        <taxon>Eukaryota</taxon>
        <taxon>Metazoa</taxon>
        <taxon>Chordata</taxon>
        <taxon>Craniata</taxon>
        <taxon>Vertebrata</taxon>
        <taxon>Euteleostomi</taxon>
        <taxon>Archelosauria</taxon>
        <taxon>Archosauria</taxon>
        <taxon>Dinosauria</taxon>
        <taxon>Saurischia</taxon>
        <taxon>Theropoda</taxon>
        <taxon>Coelurosauria</taxon>
        <taxon>Aves</taxon>
        <taxon>Neognathae</taxon>
        <taxon>Neoaves</taxon>
        <taxon>Telluraves</taxon>
        <taxon>Accipitrimorphae</taxon>
        <taxon>Accipitriformes</taxon>
        <taxon>Accipitridae</taxon>
        <taxon>Accipitrinae</taxon>
        <taxon>Buteo</taxon>
    </lineage>
</organism>
<comment type="similarity">
    <text evidence="1">Belongs to the SLC41A transporter family.</text>
</comment>
<feature type="region of interest" description="Disordered" evidence="2">
    <location>
        <begin position="1"/>
        <end position="43"/>
    </location>
</feature>
<dbReference type="Ensembl" id="ENSBJAT00000019585.1">
    <property type="protein sequence ID" value="ENSBJAP00000019058.1"/>
    <property type="gene ID" value="ENSBJAG00000012540.1"/>
</dbReference>
<keyword evidence="4" id="KW-1185">Reference proteome</keyword>
<sequence length="102" mass="11406">MKGEEVRQRRKEGRTRNGERSRHKAKSKGKHRDSRVGSQEAEDVSLQAQQKLLAEEKAAMAKSQEESAVAICLQVLLPYLLAGLGMVLAGMVLDYVQVRERS</sequence>
<feature type="transmembrane region" description="Helical" evidence="1">
    <location>
        <begin position="68"/>
        <end position="93"/>
    </location>
</feature>
<comment type="function">
    <text evidence="1">Acts as a magnesium transporter.</text>
</comment>
<keyword evidence="1" id="KW-1133">Transmembrane helix</keyword>
<keyword evidence="1" id="KW-0472">Membrane</keyword>
<keyword evidence="1" id="KW-0813">Transport</keyword>
<accession>A0A8C0BMR6</accession>
<keyword evidence="1" id="KW-0812">Transmembrane</keyword>
<evidence type="ECO:0000313" key="3">
    <source>
        <dbReference type="Ensembl" id="ENSBJAP00000019058.1"/>
    </source>
</evidence>
<evidence type="ECO:0000313" key="4">
    <source>
        <dbReference type="Proteomes" id="UP000694555"/>
    </source>
</evidence>
<dbReference type="InterPro" id="IPR045349">
    <property type="entry name" value="SLC41A1-3"/>
</dbReference>
<name>A0A8C0BMR6_9AVES</name>
<dbReference type="PANTHER" id="PTHR16228:SF22">
    <property type="entry name" value="SOLUTE CARRIER FAMILY 41 MEMBER 3"/>
    <property type="match status" value="1"/>
</dbReference>
<dbReference type="GO" id="GO:0005886">
    <property type="term" value="C:plasma membrane"/>
    <property type="evidence" value="ECO:0007669"/>
    <property type="project" value="TreeGrafter"/>
</dbReference>
<evidence type="ECO:0000256" key="1">
    <source>
        <dbReference type="RuleBase" id="RU369007"/>
    </source>
</evidence>
<dbReference type="Proteomes" id="UP000694555">
    <property type="component" value="Unplaced"/>
</dbReference>
<keyword evidence="1" id="KW-0460">Magnesium</keyword>
<proteinExistence type="inferred from homology"/>
<comment type="caution">
    <text evidence="1">Lacks conserved residue(s) required for the propagation of feature annotation.</text>
</comment>
<protein>
    <recommendedName>
        <fullName evidence="1">Solute carrier family 41 member</fullName>
    </recommendedName>
</protein>
<dbReference type="GO" id="GO:0030001">
    <property type="term" value="P:metal ion transport"/>
    <property type="evidence" value="ECO:0007669"/>
    <property type="project" value="UniProtKB-UniRule"/>
</dbReference>
<reference evidence="3" key="2">
    <citation type="submission" date="2025-09" db="UniProtKB">
        <authorList>
            <consortium name="Ensembl"/>
        </authorList>
    </citation>
    <scope>IDENTIFICATION</scope>
</reference>
<evidence type="ECO:0000256" key="2">
    <source>
        <dbReference type="SAM" id="MobiDB-lite"/>
    </source>
</evidence>
<dbReference type="GO" id="GO:0022890">
    <property type="term" value="F:inorganic cation transmembrane transporter activity"/>
    <property type="evidence" value="ECO:0007669"/>
    <property type="project" value="UniProtKB-UniRule"/>
</dbReference>
<keyword evidence="1" id="KW-0406">Ion transport</keyword>
<dbReference type="AlphaFoldDB" id="A0A8C0BMR6"/>
<dbReference type="PANTHER" id="PTHR16228">
    <property type="entry name" value="DIVALENT CATION TRANSPORTER SOLUTE CARRIER FAMILY 41"/>
    <property type="match status" value="1"/>
</dbReference>
<dbReference type="GO" id="GO:0008324">
    <property type="term" value="F:monoatomic cation transmembrane transporter activity"/>
    <property type="evidence" value="ECO:0007669"/>
    <property type="project" value="UniProtKB-UniRule"/>
</dbReference>
<reference evidence="3" key="1">
    <citation type="submission" date="2025-08" db="UniProtKB">
        <authorList>
            <consortium name="Ensembl"/>
        </authorList>
    </citation>
    <scope>IDENTIFICATION</scope>
</reference>